<evidence type="ECO:0000313" key="1">
    <source>
        <dbReference type="EMBL" id="VAW38336.1"/>
    </source>
</evidence>
<dbReference type="PANTHER" id="PTHR30087">
    <property type="entry name" value="INNER MEMBRANE PROTEIN"/>
    <property type="match status" value="1"/>
</dbReference>
<reference evidence="1" key="1">
    <citation type="submission" date="2018-06" db="EMBL/GenBank/DDBJ databases">
        <authorList>
            <person name="Zhirakovskaya E."/>
        </authorList>
    </citation>
    <scope>NUCLEOTIDE SEQUENCE</scope>
</reference>
<accession>A0A3B0W182</accession>
<protein>
    <submittedName>
        <fullName evidence="1">Uncharacterized protein YbbK</fullName>
    </submittedName>
</protein>
<dbReference type="AlphaFoldDB" id="A0A3B0W182"/>
<sequence length="190" mass="21071">MHTFQARDYIGISRAWNVCRVVFMERLPLEREQGTFYESSRITVRKKPKYQKHKNTKNMILISACLLGLKTRYDGRSKGNSTCLSRLAGRCRVPFCPEQLGGLPTPRTAADIMDGNGADVLAGRARVVNRDGIDVSGQFIRGAEQTLFLARQLEVETVILKAASPSCGLSPMLGVTAALLSEHGYHLLEF</sequence>
<organism evidence="1">
    <name type="scientific">hydrothermal vent metagenome</name>
    <dbReference type="NCBI Taxonomy" id="652676"/>
    <lineage>
        <taxon>unclassified sequences</taxon>
        <taxon>metagenomes</taxon>
        <taxon>ecological metagenomes</taxon>
    </lineage>
</organism>
<dbReference type="InterPro" id="IPR007553">
    <property type="entry name" value="2-thiour_desulf"/>
</dbReference>
<name>A0A3B0W182_9ZZZZ</name>
<dbReference type="Pfam" id="PF04463">
    <property type="entry name" value="2-thiour_desulf"/>
    <property type="match status" value="1"/>
</dbReference>
<gene>
    <name evidence="1" type="ORF">MNBD_DELTA03-1333</name>
</gene>
<dbReference type="PANTHER" id="PTHR30087:SF1">
    <property type="entry name" value="HYPOTHETICAL CYTOSOLIC PROTEIN"/>
    <property type="match status" value="1"/>
</dbReference>
<dbReference type="EMBL" id="UOEX01000243">
    <property type="protein sequence ID" value="VAW38336.1"/>
    <property type="molecule type" value="Genomic_DNA"/>
</dbReference>
<proteinExistence type="predicted"/>